<dbReference type="Proteomes" id="UP000579153">
    <property type="component" value="Unassembled WGS sequence"/>
</dbReference>
<feature type="domain" description="DUF4982" evidence="8">
    <location>
        <begin position="649"/>
        <end position="707"/>
    </location>
</feature>
<dbReference type="SUPFAM" id="SSF49303">
    <property type="entry name" value="beta-Galactosidase/glucuronidase domain"/>
    <property type="match status" value="1"/>
</dbReference>
<dbReference type="InterPro" id="IPR006102">
    <property type="entry name" value="Ig-like_GH2"/>
</dbReference>
<feature type="domain" description="Glycoside hydrolase family 2 immunoglobulin-like beta-sandwich" evidence="5">
    <location>
        <begin position="166"/>
        <end position="267"/>
    </location>
</feature>
<dbReference type="Pfam" id="PF16355">
    <property type="entry name" value="DUF4982"/>
    <property type="match status" value="1"/>
</dbReference>
<dbReference type="InterPro" id="IPR013783">
    <property type="entry name" value="Ig-like_fold"/>
</dbReference>
<sequence length="845" mass="91906">MIREPFNDGWRVTRRTSIFELFTAGDGAGAVSVTLPHDAMLAGGRSADGSDGSHTGYHRPGAWRYDKEFEVPASWAGKRVSIEFEGVYRDAMVYINDAFAGQWANGYSTFHLAADPYLRYGRTNTIRVEAQAYKDSRWYSGAGIHRPVHLLVGDLLHVTPTGLRVTTPQIDDELAVAAVATEVVNEGTGTRTVEVLLEVRDGDGEIVAADHAPLTVLAGERAIVRRRAYIRHPALWSVEEPNLYTATVRLTDAGGQVDEARATFGIRSVSVDPIRGLRINGATVKLRGACVHHDNGPLGSAAIARAEERRVRLLKDAGFNAIRSAHNPLSTAMLEACDRLGMLVMDETFDMWTVSKTDDDYARRFPQWWERDVDALVAKDFNHPSVIFYSIGNEILEVGTPHGARWGRLLAERIRAQDPTRLVTNALNGMMAIMDQIPALMAQGSGAQADDAQTQAPDAQAQANAGGPAVEGGFNDLLDGMGALTALPEVGERIAESAAVLDVVGLNYGDSRYLTDHQTHPNRVMVGSETFPTLIDRYWKLVTEHGHIIGDFTWTGWDYLGESGIGRPTYPGEGPSFGAPYPWLTASTGDLDITGRRRPISYYRETVYGLRRTPYLAVQRPEHREHPFRPKAWAWSDSVASWTWDVPAGTPVTVEAYTDADEIEFVLDGTTAARVPVGTDKAYLATAELPYQPGTLEAVAYRDGAETGRCRLLTAGAAARLRLTPDRPHLGADPQDLAYLDIHLVDEHATINPISDRTVTVDLDGPATLQALGTARPSTEEPFHTTSCTSYEGHALAVLRPTGGEGPVTVTVRADGLPPATVTIEVRQPGGTVSGTATRHEPARS</sequence>
<evidence type="ECO:0000259" key="8">
    <source>
        <dbReference type="Pfam" id="PF16355"/>
    </source>
</evidence>
<evidence type="ECO:0000256" key="3">
    <source>
        <dbReference type="ARBA" id="ARBA00023295"/>
    </source>
</evidence>
<feature type="domain" description="Glycoside hydrolase family 2 catalytic" evidence="6">
    <location>
        <begin position="277"/>
        <end position="438"/>
    </location>
</feature>
<evidence type="ECO:0000313" key="11">
    <source>
        <dbReference type="Proteomes" id="UP000579153"/>
    </source>
</evidence>
<dbReference type="PANTHER" id="PTHR42732">
    <property type="entry name" value="BETA-GALACTOSIDASE"/>
    <property type="match status" value="1"/>
</dbReference>
<reference evidence="10 11" key="1">
    <citation type="submission" date="2020-08" db="EMBL/GenBank/DDBJ databases">
        <title>Sequencing the genomes of 1000 actinobacteria strains.</title>
        <authorList>
            <person name="Klenk H.-P."/>
        </authorList>
    </citation>
    <scope>NUCLEOTIDE SEQUENCE [LARGE SCALE GENOMIC DNA]</scope>
    <source>
        <strain evidence="10 11">DSM 45507</strain>
    </source>
</reference>
<comment type="caution">
    <text evidence="10">The sequence shown here is derived from an EMBL/GenBank/DDBJ whole genome shotgun (WGS) entry which is preliminary data.</text>
</comment>
<dbReference type="Pfam" id="PF00703">
    <property type="entry name" value="Glyco_hydro_2"/>
    <property type="match status" value="1"/>
</dbReference>
<dbReference type="InterPro" id="IPR040605">
    <property type="entry name" value="Glyco_hydro2_dom5"/>
</dbReference>
<feature type="domain" description="Glycoside hydrolase family 2" evidence="9">
    <location>
        <begin position="721"/>
        <end position="823"/>
    </location>
</feature>
<feature type="domain" description="Glycosyl hydrolases family 2 sugar binding" evidence="7">
    <location>
        <begin position="64"/>
        <end position="151"/>
    </location>
</feature>
<dbReference type="GO" id="GO:0004553">
    <property type="term" value="F:hydrolase activity, hydrolyzing O-glycosyl compounds"/>
    <property type="evidence" value="ECO:0007669"/>
    <property type="project" value="InterPro"/>
</dbReference>
<protein>
    <recommendedName>
        <fullName evidence="12">Beta-galactosidase</fullName>
    </recommendedName>
</protein>
<accession>A0A7W9LF02</accession>
<dbReference type="SUPFAM" id="SSF49785">
    <property type="entry name" value="Galactose-binding domain-like"/>
    <property type="match status" value="1"/>
</dbReference>
<keyword evidence="11" id="KW-1185">Reference proteome</keyword>
<dbReference type="Pfam" id="PF02837">
    <property type="entry name" value="Glyco_hydro_2_N"/>
    <property type="match status" value="1"/>
</dbReference>
<dbReference type="GO" id="GO:0005975">
    <property type="term" value="P:carbohydrate metabolic process"/>
    <property type="evidence" value="ECO:0007669"/>
    <property type="project" value="InterPro"/>
</dbReference>
<evidence type="ECO:0000259" key="5">
    <source>
        <dbReference type="Pfam" id="PF00703"/>
    </source>
</evidence>
<dbReference type="InterPro" id="IPR051913">
    <property type="entry name" value="GH2_Domain-Containing"/>
</dbReference>
<dbReference type="EMBL" id="JACHMB010000001">
    <property type="protein sequence ID" value="MBB5781375.1"/>
    <property type="molecule type" value="Genomic_DNA"/>
</dbReference>
<evidence type="ECO:0000256" key="4">
    <source>
        <dbReference type="SAM" id="MobiDB-lite"/>
    </source>
</evidence>
<proteinExistence type="inferred from homology"/>
<evidence type="ECO:0000259" key="6">
    <source>
        <dbReference type="Pfam" id="PF02836"/>
    </source>
</evidence>
<gene>
    <name evidence="10" type="ORF">HD596_008131</name>
</gene>
<evidence type="ECO:0000259" key="7">
    <source>
        <dbReference type="Pfam" id="PF02837"/>
    </source>
</evidence>
<dbReference type="AlphaFoldDB" id="A0A7W9LF02"/>
<dbReference type="Gene3D" id="2.60.120.260">
    <property type="entry name" value="Galactose-binding domain-like"/>
    <property type="match status" value="1"/>
</dbReference>
<dbReference type="InterPro" id="IPR008979">
    <property type="entry name" value="Galactose-bd-like_sf"/>
</dbReference>
<dbReference type="InterPro" id="IPR006103">
    <property type="entry name" value="Glyco_hydro_2_cat"/>
</dbReference>
<evidence type="ECO:0000259" key="9">
    <source>
        <dbReference type="Pfam" id="PF18565"/>
    </source>
</evidence>
<dbReference type="Gene3D" id="2.60.40.10">
    <property type="entry name" value="Immunoglobulins"/>
    <property type="match status" value="3"/>
</dbReference>
<evidence type="ECO:0000256" key="1">
    <source>
        <dbReference type="ARBA" id="ARBA00007401"/>
    </source>
</evidence>
<dbReference type="InterPro" id="IPR036156">
    <property type="entry name" value="Beta-gal/glucu_dom_sf"/>
</dbReference>
<name>A0A7W9LF02_9ACTN</name>
<dbReference type="Pfam" id="PF02836">
    <property type="entry name" value="Glyco_hydro_2_C"/>
    <property type="match status" value="1"/>
</dbReference>
<keyword evidence="3" id="KW-0326">Glycosidase</keyword>
<feature type="region of interest" description="Disordered" evidence="4">
    <location>
        <begin position="444"/>
        <end position="466"/>
    </location>
</feature>
<dbReference type="InterPro" id="IPR032311">
    <property type="entry name" value="DUF4982"/>
</dbReference>
<keyword evidence="2" id="KW-0378">Hydrolase</keyword>
<dbReference type="InterPro" id="IPR006104">
    <property type="entry name" value="Glyco_hydro_2_N"/>
</dbReference>
<dbReference type="Gene3D" id="3.20.20.80">
    <property type="entry name" value="Glycosidases"/>
    <property type="match status" value="1"/>
</dbReference>
<dbReference type="RefSeq" id="WP_185074682.1">
    <property type="nucleotide sequence ID" value="NZ_JACHMB010000001.1"/>
</dbReference>
<evidence type="ECO:0000256" key="2">
    <source>
        <dbReference type="ARBA" id="ARBA00022801"/>
    </source>
</evidence>
<evidence type="ECO:0000313" key="10">
    <source>
        <dbReference type="EMBL" id="MBB5781375.1"/>
    </source>
</evidence>
<dbReference type="PANTHER" id="PTHR42732:SF1">
    <property type="entry name" value="BETA-MANNOSIDASE"/>
    <property type="match status" value="1"/>
</dbReference>
<evidence type="ECO:0008006" key="12">
    <source>
        <dbReference type="Google" id="ProtNLM"/>
    </source>
</evidence>
<dbReference type="SUPFAM" id="SSF51445">
    <property type="entry name" value="(Trans)glycosidases"/>
    <property type="match status" value="1"/>
</dbReference>
<dbReference type="InterPro" id="IPR006101">
    <property type="entry name" value="Glyco_hydro_2"/>
</dbReference>
<organism evidence="10 11">
    <name type="scientific">Nonomuraea jabiensis</name>
    <dbReference type="NCBI Taxonomy" id="882448"/>
    <lineage>
        <taxon>Bacteria</taxon>
        <taxon>Bacillati</taxon>
        <taxon>Actinomycetota</taxon>
        <taxon>Actinomycetes</taxon>
        <taxon>Streptosporangiales</taxon>
        <taxon>Streptosporangiaceae</taxon>
        <taxon>Nonomuraea</taxon>
    </lineage>
</organism>
<dbReference type="PRINTS" id="PR00132">
    <property type="entry name" value="GLHYDRLASE2"/>
</dbReference>
<dbReference type="InterPro" id="IPR017853">
    <property type="entry name" value="GH"/>
</dbReference>
<dbReference type="Pfam" id="PF18565">
    <property type="entry name" value="Glyco_hydro2_C5"/>
    <property type="match status" value="1"/>
</dbReference>
<comment type="similarity">
    <text evidence="1">Belongs to the glycosyl hydrolase 2 family.</text>
</comment>